<evidence type="ECO:0000256" key="2">
    <source>
        <dbReference type="ARBA" id="ARBA00023015"/>
    </source>
</evidence>
<dbReference type="Proteomes" id="UP000732193">
    <property type="component" value="Unassembled WGS sequence"/>
</dbReference>
<keyword evidence="3" id="KW-0238">DNA-binding</keyword>
<evidence type="ECO:0000256" key="1">
    <source>
        <dbReference type="ARBA" id="ARBA00009437"/>
    </source>
</evidence>
<dbReference type="GO" id="GO:0005829">
    <property type="term" value="C:cytosol"/>
    <property type="evidence" value="ECO:0007669"/>
    <property type="project" value="TreeGrafter"/>
</dbReference>
<dbReference type="EMBL" id="JAFBRM010000004">
    <property type="protein sequence ID" value="MBM1715168.1"/>
    <property type="molecule type" value="Genomic_DNA"/>
</dbReference>
<dbReference type="PRINTS" id="PR00039">
    <property type="entry name" value="HTHLYSR"/>
</dbReference>
<dbReference type="Pfam" id="PF03466">
    <property type="entry name" value="LysR_substrate"/>
    <property type="match status" value="1"/>
</dbReference>
<dbReference type="SUPFAM" id="SSF46785">
    <property type="entry name" value="Winged helix' DNA-binding domain"/>
    <property type="match status" value="1"/>
</dbReference>
<feature type="domain" description="HTH lysR-type" evidence="5">
    <location>
        <begin position="1"/>
        <end position="58"/>
    </location>
</feature>
<dbReference type="PROSITE" id="PS50931">
    <property type="entry name" value="HTH_LYSR"/>
    <property type="match status" value="1"/>
</dbReference>
<dbReference type="RefSeq" id="WP_064223718.1">
    <property type="nucleotide sequence ID" value="NZ_CANKZB010000004.1"/>
</dbReference>
<dbReference type="AlphaFoldDB" id="A0AAE3B7D6"/>
<protein>
    <submittedName>
        <fullName evidence="6">LysR family transcriptional regulator</fullName>
    </submittedName>
</protein>
<organism evidence="6 7">
    <name type="scientific">Sulfitobacter geojensis</name>
    <dbReference type="NCBI Taxonomy" id="1342299"/>
    <lineage>
        <taxon>Bacteria</taxon>
        <taxon>Pseudomonadati</taxon>
        <taxon>Pseudomonadota</taxon>
        <taxon>Alphaproteobacteria</taxon>
        <taxon>Rhodobacterales</taxon>
        <taxon>Roseobacteraceae</taxon>
        <taxon>Sulfitobacter</taxon>
    </lineage>
</organism>
<evidence type="ECO:0000256" key="4">
    <source>
        <dbReference type="ARBA" id="ARBA00023163"/>
    </source>
</evidence>
<comment type="caution">
    <text evidence="6">The sequence shown here is derived from an EMBL/GenBank/DDBJ whole genome shotgun (WGS) entry which is preliminary data.</text>
</comment>
<sequence length="315" mass="35453">MNLHHLSVFREVMKTGSMSEAAQNLGRTQPAISLAMKSLEESLGITLFDRDTRNLKPVPEAYYLLAEADSMLGQMSRLQRTMKRMQVGDEGEVQLAVMPGVSTVLFPEFLGDFTKNRPDISLSLHTRSSTQLRELVSSQGVDFGFGDYDEDHSRTEQTQITRVSADSLLAVPRGHALAEYDTVPLSAIDGLTFGGMLQDHRFERRIQSELNEANIKTNIRFRSQTVLPLMKFVSTGQCCAIVDPLTVSSAQLIGLRHKDVVFRPMTQPIRYDYAILVPKLRRLSALSRQLASAWEIFLFDKLDEMQTQPSKKILD</sequence>
<evidence type="ECO:0000313" key="6">
    <source>
        <dbReference type="EMBL" id="MBM1715168.1"/>
    </source>
</evidence>
<dbReference type="InterPro" id="IPR005119">
    <property type="entry name" value="LysR_subst-bd"/>
</dbReference>
<dbReference type="PANTHER" id="PTHR30419">
    <property type="entry name" value="HTH-TYPE TRANSCRIPTIONAL REGULATOR YBHD"/>
    <property type="match status" value="1"/>
</dbReference>
<dbReference type="GO" id="GO:0003700">
    <property type="term" value="F:DNA-binding transcription factor activity"/>
    <property type="evidence" value="ECO:0007669"/>
    <property type="project" value="InterPro"/>
</dbReference>
<dbReference type="InterPro" id="IPR000847">
    <property type="entry name" value="LysR_HTH_N"/>
</dbReference>
<dbReference type="InterPro" id="IPR036388">
    <property type="entry name" value="WH-like_DNA-bd_sf"/>
</dbReference>
<dbReference type="Gene3D" id="3.40.190.290">
    <property type="match status" value="1"/>
</dbReference>
<evidence type="ECO:0000259" key="5">
    <source>
        <dbReference type="PROSITE" id="PS50931"/>
    </source>
</evidence>
<keyword evidence="4" id="KW-0804">Transcription</keyword>
<gene>
    <name evidence="6" type="ORF">JQV55_16485</name>
</gene>
<proteinExistence type="inferred from homology"/>
<dbReference type="Pfam" id="PF00126">
    <property type="entry name" value="HTH_1"/>
    <property type="match status" value="1"/>
</dbReference>
<keyword evidence="2" id="KW-0805">Transcription regulation</keyword>
<keyword evidence="7" id="KW-1185">Reference proteome</keyword>
<dbReference type="InterPro" id="IPR050950">
    <property type="entry name" value="HTH-type_LysR_regulators"/>
</dbReference>
<reference evidence="6 7" key="1">
    <citation type="submission" date="2021-01" db="EMBL/GenBank/DDBJ databases">
        <title>Diatom-associated Roseobacters Show Island Model of Population Structure.</title>
        <authorList>
            <person name="Qu L."/>
            <person name="Feng X."/>
            <person name="Chen Y."/>
            <person name="Li L."/>
            <person name="Wang X."/>
            <person name="Hu Z."/>
            <person name="Wang H."/>
            <person name="Luo H."/>
        </authorList>
    </citation>
    <scope>NUCLEOTIDE SEQUENCE [LARGE SCALE GENOMIC DNA]</scope>
    <source>
        <strain evidence="6 7">TR60-84</strain>
    </source>
</reference>
<dbReference type="GO" id="GO:0003677">
    <property type="term" value="F:DNA binding"/>
    <property type="evidence" value="ECO:0007669"/>
    <property type="project" value="UniProtKB-KW"/>
</dbReference>
<name>A0AAE3B7D6_9RHOB</name>
<dbReference type="InterPro" id="IPR036390">
    <property type="entry name" value="WH_DNA-bd_sf"/>
</dbReference>
<dbReference type="PANTHER" id="PTHR30419:SF28">
    <property type="entry name" value="HTH-TYPE TRANSCRIPTIONAL REGULATOR BSDA"/>
    <property type="match status" value="1"/>
</dbReference>
<accession>A0AAE3B7D6</accession>
<evidence type="ECO:0000256" key="3">
    <source>
        <dbReference type="ARBA" id="ARBA00023125"/>
    </source>
</evidence>
<evidence type="ECO:0000313" key="7">
    <source>
        <dbReference type="Proteomes" id="UP000732193"/>
    </source>
</evidence>
<dbReference type="Gene3D" id="1.10.10.10">
    <property type="entry name" value="Winged helix-like DNA-binding domain superfamily/Winged helix DNA-binding domain"/>
    <property type="match status" value="1"/>
</dbReference>
<dbReference type="SUPFAM" id="SSF53850">
    <property type="entry name" value="Periplasmic binding protein-like II"/>
    <property type="match status" value="1"/>
</dbReference>
<comment type="similarity">
    <text evidence="1">Belongs to the LysR transcriptional regulatory family.</text>
</comment>